<dbReference type="OrthoDB" id="10038448at2759"/>
<comment type="caution">
    <text evidence="5">The sequence shown here is derived from an EMBL/GenBank/DDBJ whole genome shotgun (WGS) entry which is preliminary data.</text>
</comment>
<comment type="cofactor">
    <cofactor evidence="1">
        <name>Mg(2+)</name>
        <dbReference type="ChEBI" id="CHEBI:18420"/>
    </cofactor>
</comment>
<dbReference type="CDD" id="cd22791">
    <property type="entry name" value="OTU_VRTN"/>
    <property type="match status" value="1"/>
</dbReference>
<dbReference type="InterPro" id="IPR003323">
    <property type="entry name" value="OTU_dom"/>
</dbReference>
<feature type="compositionally biased region" description="Low complexity" evidence="3">
    <location>
        <begin position="336"/>
        <end position="347"/>
    </location>
</feature>
<keyword evidence="1" id="KW-0547">Nucleotide-binding</keyword>
<evidence type="ECO:0000256" key="1">
    <source>
        <dbReference type="RuleBase" id="RU363044"/>
    </source>
</evidence>
<evidence type="ECO:0000313" key="6">
    <source>
        <dbReference type="EMBL" id="CAF1625432.1"/>
    </source>
</evidence>
<dbReference type="InterPro" id="IPR027417">
    <property type="entry name" value="P-loop_NTPase"/>
</dbReference>
<comment type="similarity">
    <text evidence="1">Belongs to the helicase family.</text>
</comment>
<evidence type="ECO:0000256" key="2">
    <source>
        <dbReference type="SAM" id="Coils"/>
    </source>
</evidence>
<dbReference type="GO" id="GO:0006281">
    <property type="term" value="P:DNA repair"/>
    <property type="evidence" value="ECO:0007669"/>
    <property type="project" value="UniProtKB-KW"/>
</dbReference>
<dbReference type="GO" id="GO:0043139">
    <property type="term" value="F:5'-3' DNA helicase activity"/>
    <property type="evidence" value="ECO:0007669"/>
    <property type="project" value="UniProtKB-EC"/>
</dbReference>
<keyword evidence="1" id="KW-0227">DNA damage</keyword>
<feature type="compositionally biased region" description="Basic and acidic residues" evidence="3">
    <location>
        <begin position="282"/>
        <end position="333"/>
    </location>
</feature>
<keyword evidence="1" id="KW-0234">DNA repair</keyword>
<evidence type="ECO:0000313" key="7">
    <source>
        <dbReference type="Proteomes" id="UP000663832"/>
    </source>
</evidence>
<dbReference type="EMBL" id="CAJNOI010001714">
    <property type="protein sequence ID" value="CAF1434144.1"/>
    <property type="molecule type" value="Genomic_DNA"/>
</dbReference>
<feature type="domain" description="OTU" evidence="4">
    <location>
        <begin position="37"/>
        <end position="187"/>
    </location>
</feature>
<dbReference type="GO" id="GO:0006310">
    <property type="term" value="P:DNA recombination"/>
    <property type="evidence" value="ECO:0007669"/>
    <property type="project" value="UniProtKB-KW"/>
</dbReference>
<dbReference type="Pfam" id="PF20209">
    <property type="entry name" value="DUF6570"/>
    <property type="match status" value="1"/>
</dbReference>
<keyword evidence="1" id="KW-0378">Hydrolase</keyword>
<accession>A0A815NI28</accession>
<dbReference type="PANTHER" id="PTHR47642">
    <property type="entry name" value="ATP-DEPENDENT DNA HELICASE"/>
    <property type="match status" value="1"/>
</dbReference>
<reference evidence="5" key="1">
    <citation type="submission" date="2021-02" db="EMBL/GenBank/DDBJ databases">
        <authorList>
            <person name="Nowell W R."/>
        </authorList>
    </citation>
    <scope>NUCLEOTIDE SEQUENCE</scope>
</reference>
<keyword evidence="1" id="KW-0347">Helicase</keyword>
<feature type="compositionally biased region" description="Low complexity" evidence="3">
    <location>
        <begin position="1186"/>
        <end position="1201"/>
    </location>
</feature>
<feature type="coiled-coil region" evidence="2">
    <location>
        <begin position="2045"/>
        <end position="2079"/>
    </location>
</feature>
<dbReference type="Pfam" id="PF05970">
    <property type="entry name" value="PIF1"/>
    <property type="match status" value="1"/>
</dbReference>
<dbReference type="InterPro" id="IPR047273">
    <property type="entry name" value="VRTN_OTU_dom"/>
</dbReference>
<dbReference type="InterPro" id="IPR051055">
    <property type="entry name" value="PIF1_helicase"/>
</dbReference>
<dbReference type="SUPFAM" id="SSF52540">
    <property type="entry name" value="P-loop containing nucleoside triphosphate hydrolases"/>
    <property type="match status" value="2"/>
</dbReference>
<gene>
    <name evidence="5" type="ORF">BJG266_LOCUS39511</name>
    <name evidence="6" type="ORF">QVE165_LOCUS56412</name>
</gene>
<dbReference type="PROSITE" id="PS50802">
    <property type="entry name" value="OTU"/>
    <property type="match status" value="1"/>
</dbReference>
<feature type="compositionally biased region" description="Basic and acidic residues" evidence="3">
    <location>
        <begin position="251"/>
        <end position="274"/>
    </location>
</feature>
<proteinExistence type="inferred from homology"/>
<feature type="region of interest" description="Disordered" evidence="3">
    <location>
        <begin position="1087"/>
        <end position="1127"/>
    </location>
</feature>
<keyword evidence="1" id="KW-0067">ATP-binding</keyword>
<dbReference type="Gene3D" id="3.90.70.80">
    <property type="match status" value="1"/>
</dbReference>
<feature type="region of interest" description="Disordered" evidence="3">
    <location>
        <begin position="237"/>
        <end position="348"/>
    </location>
</feature>
<dbReference type="GO" id="GO:0016787">
    <property type="term" value="F:hydrolase activity"/>
    <property type="evidence" value="ECO:0007669"/>
    <property type="project" value="UniProtKB-KW"/>
</dbReference>
<comment type="catalytic activity">
    <reaction evidence="1">
        <text>ATP + H2O = ADP + phosphate + H(+)</text>
        <dbReference type="Rhea" id="RHEA:13065"/>
        <dbReference type="ChEBI" id="CHEBI:15377"/>
        <dbReference type="ChEBI" id="CHEBI:15378"/>
        <dbReference type="ChEBI" id="CHEBI:30616"/>
        <dbReference type="ChEBI" id="CHEBI:43474"/>
        <dbReference type="ChEBI" id="CHEBI:456216"/>
        <dbReference type="EC" id="5.6.2.3"/>
    </reaction>
</comment>
<dbReference type="InterPro" id="IPR025476">
    <property type="entry name" value="Helitron_helicase-like"/>
</dbReference>
<evidence type="ECO:0000313" key="5">
    <source>
        <dbReference type="EMBL" id="CAF1434144.1"/>
    </source>
</evidence>
<evidence type="ECO:0000313" key="8">
    <source>
        <dbReference type="Proteomes" id="UP000663877"/>
    </source>
</evidence>
<sequence length="2378" mass="270905">MVPYEFRPNQVFDPKKHMLDVVAKQYLEQATSDVHHLVPVDVIADGNCLYHSIVLLMNNPAVTWSELRVRTVIELMTNETYYSNTYSHCVGPFDVAIRAMCRKSTFSELYEIAALCNLLKCNIRSIYPKIDLRDHTAIVNNTFMPLPPTVANCEITILWSHTLNENEVRIKNNSTWSPNHFVPLMSRLVQHERGNNNQLASVLVTPEKKTFKNNAAIQIRIPEFQSSPSRRLRSEINIDTDSSQSIMSDTMLHDHNDKEEQRQIRLEKKRERVRSSRLNATQEERQNRLDADKHRTQSRRKNEPEEHRLNRLEQQRKRSQANREKKKNEKRMSDNISIQQQTTQMQSAGAEEVPLQDGINISHSTSNSNILLKIRNSTSSWPEPISRDLKEGCLKKFLHRMSMSALAETTCAVCNIRSPMQKSKSVPVSKITSNELLKVSDETKALIMGSQLTNLQYINEGTVTTVNTGGIQTTDHAQNSKSPSFYCENNIILYTSGLFQQNKKNMCTLCQKCHDALTKKHIPKFSVANGMWFGDIPAELQGLTIPEEKLISLYRHNSCIIKLQSPFHSATTSQTALKGNCITFLQNVPDIVNSLPLKLNDLCDTIKVIFIGSLPPQRIHLRKILTVRKKKIIQALQWLKKYNILYQNIEINLENIAQLPEDDIPESIMSTMEQKISDEEIQSERVGYVPDPLSNLTDYTTSDTIPIQNSSVLDVNGSLISSDEIANYVLQKMKNNKTHKQMNSERVHLIPHSSKPVNEYYNPKLLVGLYPTLFCYGRGAPDDQSRPVKANLREHIRYLLSYNDRRFEMNHSFIFVVFNILQRRNACFHAQLITTKPYFRESAQDIQTLNSKDIETALENISKKTYNSESNSALNKLLNHIKTIGGRVMGSAYSRTALRTRIHSLIYNQCLPNIFMTLNPADIHSPIALYFAGVKLDLDNIQMEQLLNTYKRAEIIASHPVATAKFFHLLITNILETIIVDGVLGPIKAYFGTVESQGRGSLHLHLLIWLDHDMKPADMKEQVQNSTFREKLKAYLEDIIKEDLDEFKDKYVFENSDASRSFNTPTQLSRDNIYTALRTIDLAGLEENTNEHGIQSTPTKERSSPSIPYASPPNLYGSPPNLHGSPSIPYASPPNFYGSPPNLHSSPSIPYASPPNFYGSPPNLHGSPSIPYASPPNFYGSPPNLHGSPSTSNGSSSRHTSLQTPTHGRSKSVDNVLHNQSNVIPACLPTPNPSSPNFASRFRADVVRLVEASNIHNHTDTCYKYCNINKGLKKICRMRMPRKLVAVSTIDPETGHISMRRSHPMINNFNEYIISACRSNMDIKFIWTGSDAKALVYYITDYVTKMSLSFHDTFALVQKGITSMNNSFHQSENESPIEKSRKLVLRCYNTLASQQELSGAQVASYLMNWEDHYTTHKFQGLYLIQTELFLQSELNEIRTKQKSTFAVHDVIDDYICDDEAIDDQNNDEEQFQIQASENDEKHVLVNTRIDYQYRSEILNNICLYDFVSILYKKKMNAADLKYLSDIVVPKKQNDNRKGRPPNERYAFQKQHPQATTYVMMKYTQSRVPILYGPQIPREDRDDTRERYCRALLTLFVPWRSVADLCAIEQTWEDAFKSQQHLISTYSMTIIENIQLLHECKKDRDEHLLQVIAEAQTDDDVIDPVFLPANQDIYGDDGVDDSEDLLELLGSLDEYTTTAMNSIKKSTESKYIEETIQVVENVGRFSDIQSHTRHLFNEAVGGMDQRIVPFVSATPNLVRLNTKWQEQLKTEKERVRRSLITGKYDKTDDTLDYDSIQDALVTMVNSNNYNINTLDNYTQILPVASVTTTSYSTQQSIIEEYTLNKEQQAAFLIITNHLDGDKERHKGTNNGQLIMCIPGCGGTGKSQLIRAVTKYFLITKRMQMMRKLAPTGIAAAEIGGMTIHSFLGEQRNSGKPRTIKPGDTKLENQWRLVEYLLIDEMSMVGLTLLGKLNRIMSAAKHADPQIPFGGINVIFFGDYLQYRPVYDAPLYTDFSQPSKNKSGQSRSEKEIQQRAARSLILQINCVIKLSQQMRTEDERYRELLERLRQGECNLQDYELLLTRVVGQPSVSSLRESPWNEAPILAYRNEVRTQLNNKAAVHNAAQLGLQPMVCVAHDTCKGKPIEDPILMKKLLELSDNKTEHLPGLLPFVPGMPVILTQNLAIELGLINGINGIFRQLVYEADSVSIDALSNTFPNNTQYVHRPLYALIEIARSKIECNLETLQPKIVPIPLMEQTFRFDVTDILPKNKKPKSNQKAILSIKRRALPLVPAYCITTHKSQGQTLSKAVIDLKLPNETEDIAAVYVPLSRLQRLIDVAILRPFDYNVLRIKPSKSQVAEIERLDKLYIDTKFRFSEYFQ</sequence>
<feature type="region of interest" description="Disordered" evidence="3">
    <location>
        <begin position="1174"/>
        <end position="1213"/>
    </location>
</feature>
<dbReference type="EC" id="5.6.2.3" evidence="1"/>
<keyword evidence="2" id="KW-0175">Coiled coil</keyword>
<evidence type="ECO:0000256" key="3">
    <source>
        <dbReference type="SAM" id="MobiDB-lite"/>
    </source>
</evidence>
<keyword evidence="7" id="KW-1185">Reference proteome</keyword>
<organism evidence="5 8">
    <name type="scientific">Adineta steineri</name>
    <dbReference type="NCBI Taxonomy" id="433720"/>
    <lineage>
        <taxon>Eukaryota</taxon>
        <taxon>Metazoa</taxon>
        <taxon>Spiralia</taxon>
        <taxon>Gnathifera</taxon>
        <taxon>Rotifera</taxon>
        <taxon>Eurotatoria</taxon>
        <taxon>Bdelloidea</taxon>
        <taxon>Adinetida</taxon>
        <taxon>Adinetidae</taxon>
        <taxon>Adineta</taxon>
    </lineage>
</organism>
<dbReference type="InterPro" id="IPR010285">
    <property type="entry name" value="DNA_helicase_pif1-like_DEAD"/>
</dbReference>
<keyword evidence="1" id="KW-0233">DNA recombination</keyword>
<name>A0A815NI28_9BILA</name>
<dbReference type="Pfam" id="PF14214">
    <property type="entry name" value="Helitron_like_N"/>
    <property type="match status" value="1"/>
</dbReference>
<dbReference type="GO" id="GO:0005524">
    <property type="term" value="F:ATP binding"/>
    <property type="evidence" value="ECO:0007669"/>
    <property type="project" value="UniProtKB-KW"/>
</dbReference>
<dbReference type="GO" id="GO:0000723">
    <property type="term" value="P:telomere maintenance"/>
    <property type="evidence" value="ECO:0007669"/>
    <property type="project" value="InterPro"/>
</dbReference>
<dbReference type="EMBL" id="CAJNOM010002047">
    <property type="protein sequence ID" value="CAF1625432.1"/>
    <property type="molecule type" value="Genomic_DNA"/>
</dbReference>
<feature type="compositionally biased region" description="Polar residues" evidence="3">
    <location>
        <begin position="237"/>
        <end position="248"/>
    </location>
</feature>
<evidence type="ECO:0000259" key="4">
    <source>
        <dbReference type="PROSITE" id="PS50802"/>
    </source>
</evidence>
<dbReference type="InterPro" id="IPR046700">
    <property type="entry name" value="DUF6570"/>
</dbReference>
<dbReference type="Proteomes" id="UP000663832">
    <property type="component" value="Unassembled WGS sequence"/>
</dbReference>
<protein>
    <recommendedName>
        <fullName evidence="1">ATP-dependent DNA helicase</fullName>
        <ecNumber evidence="1">5.6.2.3</ecNumber>
    </recommendedName>
</protein>
<dbReference type="Proteomes" id="UP000663877">
    <property type="component" value="Unassembled WGS sequence"/>
</dbReference>
<dbReference type="Gene3D" id="3.40.50.300">
    <property type="entry name" value="P-loop containing nucleotide triphosphate hydrolases"/>
    <property type="match status" value="1"/>
</dbReference>